<dbReference type="Proteomes" id="UP000054166">
    <property type="component" value="Unassembled WGS sequence"/>
</dbReference>
<organism evidence="1 2">
    <name type="scientific">Piloderma croceum (strain F 1598)</name>
    <dbReference type="NCBI Taxonomy" id="765440"/>
    <lineage>
        <taxon>Eukaryota</taxon>
        <taxon>Fungi</taxon>
        <taxon>Dikarya</taxon>
        <taxon>Basidiomycota</taxon>
        <taxon>Agaricomycotina</taxon>
        <taxon>Agaricomycetes</taxon>
        <taxon>Agaricomycetidae</taxon>
        <taxon>Atheliales</taxon>
        <taxon>Atheliaceae</taxon>
        <taxon>Piloderma</taxon>
    </lineage>
</organism>
<reference evidence="1 2" key="1">
    <citation type="submission" date="2014-04" db="EMBL/GenBank/DDBJ databases">
        <authorList>
            <consortium name="DOE Joint Genome Institute"/>
            <person name="Kuo A."/>
            <person name="Tarkka M."/>
            <person name="Buscot F."/>
            <person name="Kohler A."/>
            <person name="Nagy L.G."/>
            <person name="Floudas D."/>
            <person name="Copeland A."/>
            <person name="Barry K.W."/>
            <person name="Cichocki N."/>
            <person name="Veneault-Fourrey C."/>
            <person name="LaButti K."/>
            <person name="Lindquist E.A."/>
            <person name="Lipzen A."/>
            <person name="Lundell T."/>
            <person name="Morin E."/>
            <person name="Murat C."/>
            <person name="Sun H."/>
            <person name="Tunlid A."/>
            <person name="Henrissat B."/>
            <person name="Grigoriev I.V."/>
            <person name="Hibbett D.S."/>
            <person name="Martin F."/>
            <person name="Nordberg H.P."/>
            <person name="Cantor M.N."/>
            <person name="Hua S.X."/>
        </authorList>
    </citation>
    <scope>NUCLEOTIDE SEQUENCE [LARGE SCALE GENOMIC DNA]</scope>
    <source>
        <strain evidence="1 2">F 1598</strain>
    </source>
</reference>
<keyword evidence="2" id="KW-1185">Reference proteome</keyword>
<evidence type="ECO:0000313" key="2">
    <source>
        <dbReference type="Proteomes" id="UP000054166"/>
    </source>
</evidence>
<dbReference type="InParanoid" id="A0A0C3BRR4"/>
<dbReference type="EMBL" id="KN832975">
    <property type="protein sequence ID" value="KIM89188.1"/>
    <property type="molecule type" value="Genomic_DNA"/>
</dbReference>
<protein>
    <submittedName>
        <fullName evidence="1">Uncharacterized protein</fullName>
    </submittedName>
</protein>
<accession>A0A0C3BRR4</accession>
<proteinExistence type="predicted"/>
<name>A0A0C3BRR4_PILCF</name>
<dbReference type="AlphaFoldDB" id="A0A0C3BRR4"/>
<gene>
    <name evidence="1" type="ORF">PILCRDRAFT_813100</name>
</gene>
<sequence>MFKKIRIRQIDITDAVRWIDPRGVVSTRLVPSASRLACESRSRPYIMASASRRIPLFECAPRICHTTAVP</sequence>
<evidence type="ECO:0000313" key="1">
    <source>
        <dbReference type="EMBL" id="KIM89188.1"/>
    </source>
</evidence>
<dbReference type="HOGENOM" id="CLU_2758677_0_0_1"/>
<reference evidence="2" key="2">
    <citation type="submission" date="2015-01" db="EMBL/GenBank/DDBJ databases">
        <title>Evolutionary Origins and Diversification of the Mycorrhizal Mutualists.</title>
        <authorList>
            <consortium name="DOE Joint Genome Institute"/>
            <consortium name="Mycorrhizal Genomics Consortium"/>
            <person name="Kohler A."/>
            <person name="Kuo A."/>
            <person name="Nagy L.G."/>
            <person name="Floudas D."/>
            <person name="Copeland A."/>
            <person name="Barry K.W."/>
            <person name="Cichocki N."/>
            <person name="Veneault-Fourrey C."/>
            <person name="LaButti K."/>
            <person name="Lindquist E.A."/>
            <person name="Lipzen A."/>
            <person name="Lundell T."/>
            <person name="Morin E."/>
            <person name="Murat C."/>
            <person name="Riley R."/>
            <person name="Ohm R."/>
            <person name="Sun H."/>
            <person name="Tunlid A."/>
            <person name="Henrissat B."/>
            <person name="Grigoriev I.V."/>
            <person name="Hibbett D.S."/>
            <person name="Martin F."/>
        </authorList>
    </citation>
    <scope>NUCLEOTIDE SEQUENCE [LARGE SCALE GENOMIC DNA]</scope>
    <source>
        <strain evidence="2">F 1598</strain>
    </source>
</reference>